<dbReference type="InterPro" id="IPR035969">
    <property type="entry name" value="Rab-GAP_TBC_sf"/>
</dbReference>
<evidence type="ECO:0000256" key="1">
    <source>
        <dbReference type="ARBA" id="ARBA00022468"/>
    </source>
</evidence>
<dbReference type="GO" id="GO:0003008">
    <property type="term" value="P:system process"/>
    <property type="evidence" value="ECO:0007669"/>
    <property type="project" value="UniProtKB-ARBA"/>
</dbReference>
<feature type="region of interest" description="Disordered" evidence="3">
    <location>
        <begin position="1065"/>
        <end position="1095"/>
    </location>
</feature>
<dbReference type="Gene3D" id="1.10.8.270">
    <property type="entry name" value="putative rabgap domain of human tbc1 domain family member 14 like domains"/>
    <property type="match status" value="1"/>
</dbReference>
<dbReference type="SUPFAM" id="SSF47923">
    <property type="entry name" value="Ypt/Rab-GAP domain of gyp1p"/>
    <property type="match status" value="2"/>
</dbReference>
<dbReference type="FunFam" id="2.30.29.30:FF:000383">
    <property type="entry name" value="Uncharacterized protein, isoform B"/>
    <property type="match status" value="1"/>
</dbReference>
<dbReference type="PROSITE" id="PS50222">
    <property type="entry name" value="EF_HAND_2"/>
    <property type="match status" value="1"/>
</dbReference>
<dbReference type="Gene3D" id="1.10.472.80">
    <property type="entry name" value="Ypt/Rab-GAP domain of gyp1p, domain 3"/>
    <property type="match status" value="1"/>
</dbReference>
<dbReference type="SMART" id="SM00568">
    <property type="entry name" value="GRAM"/>
    <property type="match status" value="2"/>
</dbReference>
<dbReference type="InterPro" id="IPR002048">
    <property type="entry name" value="EF_hand_dom"/>
</dbReference>
<feature type="compositionally biased region" description="Low complexity" evidence="3">
    <location>
        <begin position="1165"/>
        <end position="1174"/>
    </location>
</feature>
<dbReference type="PANTHER" id="PTHR47666">
    <property type="entry name" value="PROTEIN VASCULAR ASSOCIATED DEATH 1, CHLOROPLASTIC"/>
    <property type="match status" value="1"/>
</dbReference>
<organism evidence="6 7">
    <name type="scientific">Drosophila kikkawai</name>
    <name type="common">Fruit fly</name>
    <dbReference type="NCBI Taxonomy" id="30033"/>
    <lineage>
        <taxon>Eukaryota</taxon>
        <taxon>Metazoa</taxon>
        <taxon>Ecdysozoa</taxon>
        <taxon>Arthropoda</taxon>
        <taxon>Hexapoda</taxon>
        <taxon>Insecta</taxon>
        <taxon>Pterygota</taxon>
        <taxon>Neoptera</taxon>
        <taxon>Endopterygota</taxon>
        <taxon>Diptera</taxon>
        <taxon>Brachycera</taxon>
        <taxon>Muscomorpha</taxon>
        <taxon>Ephydroidea</taxon>
        <taxon>Drosophilidae</taxon>
        <taxon>Drosophila</taxon>
        <taxon>Sophophora</taxon>
    </lineage>
</organism>
<gene>
    <name evidence="7" type="primary">Tbc1d8-9</name>
</gene>
<dbReference type="InterPro" id="IPR036017">
    <property type="entry name" value="TCB1D9/TCB1D9B_PH-GRAM2"/>
</dbReference>
<dbReference type="RefSeq" id="XP_017026373.1">
    <property type="nucleotide sequence ID" value="XM_017170884.2"/>
</dbReference>
<evidence type="ECO:0000259" key="5">
    <source>
        <dbReference type="PROSITE" id="PS50222"/>
    </source>
</evidence>
<dbReference type="Pfam" id="PF02893">
    <property type="entry name" value="GRAM"/>
    <property type="match status" value="2"/>
</dbReference>
<feature type="region of interest" description="Disordered" evidence="3">
    <location>
        <begin position="1146"/>
        <end position="1174"/>
    </location>
</feature>
<dbReference type="GO" id="GO:0005509">
    <property type="term" value="F:calcium ion binding"/>
    <property type="evidence" value="ECO:0007669"/>
    <property type="project" value="InterPro"/>
</dbReference>
<evidence type="ECO:0000313" key="6">
    <source>
        <dbReference type="Proteomes" id="UP001652661"/>
    </source>
</evidence>
<proteinExistence type="predicted"/>
<dbReference type="FunFam" id="2.30.29.30:FF:000013">
    <property type="entry name" value="Putative TBC1 domain family member 8B"/>
    <property type="match status" value="1"/>
</dbReference>
<dbReference type="PANTHER" id="PTHR47666:SF1">
    <property type="entry name" value="PROTEIN VASCULAR ASSOCIATED DEATH 1, CHLOROPLASTIC"/>
    <property type="match status" value="1"/>
</dbReference>
<dbReference type="SMART" id="SM00164">
    <property type="entry name" value="TBC"/>
    <property type="match status" value="1"/>
</dbReference>
<dbReference type="GO" id="GO:0005096">
    <property type="term" value="F:GTPase activator activity"/>
    <property type="evidence" value="ECO:0007669"/>
    <property type="project" value="UniProtKB-KW"/>
</dbReference>
<dbReference type="Proteomes" id="UP001652661">
    <property type="component" value="Chromosome 3L"/>
</dbReference>
<feature type="domain" description="EF-hand" evidence="5">
    <location>
        <begin position="848"/>
        <end position="883"/>
    </location>
</feature>
<evidence type="ECO:0000259" key="4">
    <source>
        <dbReference type="PROSITE" id="PS50086"/>
    </source>
</evidence>
<name>A0A6P4IVF9_DROKI</name>
<dbReference type="CDD" id="cd13217">
    <property type="entry name" value="PH-GRAM1_TCB1D8_TCB1D9_family"/>
    <property type="match status" value="1"/>
</dbReference>
<dbReference type="OrthoDB" id="17687at2759"/>
<dbReference type="Pfam" id="PF00566">
    <property type="entry name" value="RabGAP-TBC"/>
    <property type="match status" value="1"/>
</dbReference>
<dbReference type="CDD" id="cd13354">
    <property type="entry name" value="PH-GRAM2_TCB1D9_TCB1D9B"/>
    <property type="match status" value="1"/>
</dbReference>
<protein>
    <submittedName>
        <fullName evidence="7">TBC1 domain family member 9 isoform X3</fullName>
    </submittedName>
</protein>
<dbReference type="PROSITE" id="PS50086">
    <property type="entry name" value="TBC_RABGAP"/>
    <property type="match status" value="1"/>
</dbReference>
<dbReference type="Gene3D" id="1.10.238.10">
    <property type="entry name" value="EF-hand"/>
    <property type="match status" value="1"/>
</dbReference>
<dbReference type="FunFam" id="1.10.472.80:FF:000049">
    <property type="entry name" value="Uncharacterized protein, isoform B"/>
    <property type="match status" value="1"/>
</dbReference>
<accession>A0A6P4IVF9</accession>
<sequence length="1256" mass="142905">MWIQPKELLLPSAFWIAEMHSRYFVLQKRRSHGESRGFGSILVGTYDSMMNTKPPPYRILHQTPSSEVSYEIAIGITQDEIVKDWEWLQANLFKVLDEMENEDEVTNFTICKIQSLYTQNNQDSTGESADVKVMTSQFRQIFKMPEEEQLVNSYSATYVKNKIPRQGQLYISMNHVCFYSYMLGQEIKRIIRCAELEDISRNANTIYLKTTNNMTYNFTMLFNAREAHLLIEQLNKMAIKQLIHDPDSPVVDHDPSNFARLGNKVSKKPVLLRDLTARQKSEEFRIHFRLPQSEIIDGKIKANIWTPYSKRFNAGYIYLSPNFFCFRSDVKDLVSVVIPMKTIKSVEKKDDGQQRFDNQIVIITSENVPFMFAQIVDRDVLISKITDLLARIHIPVSRERAKYDISWSKQTALMNTFKTQFSADIVRKQEEKMVRWEAHFRDFGRGIGMFRTTDVINLIVEGIPDQLRQEIWLIFSGAIHDKEMNPGLYEDLVEKAACIKNCFAHDEIDRDLPRSLPEHPAFQSTDGIGALRRVLQAYALRNPQVGYCQAMNIVSSVFLLFCDEENAFWMLASLCENLLPDYYKDKVVGAQIDQGVLNELVETHLPDLHGHLEKLGVIKMISISWFLTIFMSVISYESSLHILDCFFYEGAKIIFMISLQIIEWNRDKLLRCQDDGEAMLVLQHYLEGIYNPEYQVPPTNDKRKMERTQTQTVQTLIHEAYTKFGEELTHQRIDELRNKHRRLTMRQFDIDNEKTIVKAYVQNPYFNRSELHMLLTIIREEKHALKSLQQQQQKAQCPLSEMPQLLPQSPSRAAQDAAASIGRYEAYCVNFEVFHTLFTELTPWRKCVSVDIGEKLFRLTDKKGTGNLDIGQLINALGLVCSAKSMEKLKLLFVLHLPPLLSKAEIERSRRPRPRTKDDAEEAFEAEDFFDNDASESMEALPSPSDHNFDADDFALVSATQHLHNLAGISGNTFMDLSRTTPNLSLNSNASSLLQRNSTFYVDLPAALQDLGAARMTPPGAGADAAAGAASAAAAADPLLLNVETISNFSQISDLVAATRLERADSNATDSRSLGSLGYLLDQPDEGASGSQHSIPHMRKENFQLLWRSIIEIMGLVQDEEMQRAYENLLELGNSNIKKEPSLESFTQLNMGGSGDEQPDSNGNPTTPAAEPSSTTRLFVALEEELRQAAGGKARTESSSSSSTNISESWHISISQFIATVLNVNSIVRGFQAPTQISEQIEQLQKKRRKCLSTNY</sequence>
<keyword evidence="6" id="KW-1185">Reference proteome</keyword>
<evidence type="ECO:0000256" key="2">
    <source>
        <dbReference type="ARBA" id="ARBA00022737"/>
    </source>
</evidence>
<feature type="domain" description="Rab-GAP TBC" evidence="4">
    <location>
        <begin position="462"/>
        <end position="650"/>
    </location>
</feature>
<dbReference type="AlphaFoldDB" id="A0A6P4IVF9"/>
<evidence type="ECO:0000256" key="3">
    <source>
        <dbReference type="SAM" id="MobiDB-lite"/>
    </source>
</evidence>
<dbReference type="FunFam" id="1.10.8.270:FF:000002">
    <property type="entry name" value="TBC1 domain family member 9B"/>
    <property type="match status" value="1"/>
</dbReference>
<keyword evidence="1" id="KW-0343">GTPase activation</keyword>
<evidence type="ECO:0000313" key="7">
    <source>
        <dbReference type="RefSeq" id="XP_017026373.1"/>
    </source>
</evidence>
<reference evidence="7" key="1">
    <citation type="submission" date="2025-08" db="UniProtKB">
        <authorList>
            <consortium name="RefSeq"/>
        </authorList>
    </citation>
    <scope>IDENTIFICATION</scope>
    <source>
        <strain evidence="7">14028-0561.14</strain>
        <tissue evidence="7">Whole fly</tissue>
    </source>
</reference>
<dbReference type="InterPro" id="IPR000195">
    <property type="entry name" value="Rab-GAP-TBC_dom"/>
</dbReference>
<dbReference type="InterPro" id="IPR011993">
    <property type="entry name" value="PH-like_dom_sf"/>
</dbReference>
<keyword evidence="2" id="KW-0677">Repeat</keyword>
<dbReference type="Gene3D" id="2.30.29.30">
    <property type="entry name" value="Pleckstrin-homology domain (PH domain)/Phosphotyrosine-binding domain (PTB)"/>
    <property type="match status" value="2"/>
</dbReference>
<dbReference type="InterPro" id="IPR004182">
    <property type="entry name" value="GRAM"/>
</dbReference>